<feature type="binding site" evidence="10">
    <location>
        <begin position="10"/>
        <end position="17"/>
    </location>
    <ligand>
        <name>ATP</name>
        <dbReference type="ChEBI" id="CHEBI:30616"/>
    </ligand>
</feature>
<evidence type="ECO:0000256" key="2">
    <source>
        <dbReference type="ARBA" id="ARBA00003213"/>
    </source>
</evidence>
<dbReference type="GO" id="GO:0005524">
    <property type="term" value="F:ATP binding"/>
    <property type="evidence" value="ECO:0007669"/>
    <property type="project" value="UniProtKB-UniRule"/>
</dbReference>
<comment type="caution">
    <text evidence="14">The sequence shown here is derived from an EMBL/GenBank/DDBJ whole genome shotgun (WGS) entry which is preliminary data.</text>
</comment>
<keyword evidence="8 10" id="KW-0460">Magnesium</keyword>
<evidence type="ECO:0000256" key="6">
    <source>
        <dbReference type="ARBA" id="ARBA00022741"/>
    </source>
</evidence>
<dbReference type="EMBL" id="DSUJ01000002">
    <property type="protein sequence ID" value="HFI90181.1"/>
    <property type="molecule type" value="Genomic_DNA"/>
</dbReference>
<evidence type="ECO:0000256" key="5">
    <source>
        <dbReference type="ARBA" id="ARBA00022694"/>
    </source>
</evidence>
<comment type="function">
    <text evidence="2 10 12">Catalyzes the transfer of a dimethylallyl group onto the adenine at position 37 in tRNAs that read codons beginning with uridine, leading to the formation of N6-(dimethylallyl)adenosine (i(6)A).</text>
</comment>
<dbReference type="SUPFAM" id="SSF52540">
    <property type="entry name" value="P-loop containing nucleoside triphosphate hydrolases"/>
    <property type="match status" value="2"/>
</dbReference>
<keyword evidence="6 10" id="KW-0547">Nucleotide-binding</keyword>
<comment type="caution">
    <text evidence="10">Lacks conserved residue(s) required for the propagation of feature annotation.</text>
</comment>
<feature type="region of interest" description="Interaction with substrate tRNA" evidence="10">
    <location>
        <begin position="35"/>
        <end position="38"/>
    </location>
</feature>
<dbReference type="HAMAP" id="MF_00185">
    <property type="entry name" value="IPP_trans"/>
    <property type="match status" value="1"/>
</dbReference>
<comment type="similarity">
    <text evidence="3 10 13">Belongs to the IPP transferase family.</text>
</comment>
<dbReference type="Gene3D" id="3.40.50.300">
    <property type="entry name" value="P-loop containing nucleotide triphosphate hydrolases"/>
    <property type="match status" value="1"/>
</dbReference>
<evidence type="ECO:0000256" key="10">
    <source>
        <dbReference type="HAMAP-Rule" id="MF_00185"/>
    </source>
</evidence>
<evidence type="ECO:0000256" key="12">
    <source>
        <dbReference type="RuleBase" id="RU003784"/>
    </source>
</evidence>
<evidence type="ECO:0000256" key="3">
    <source>
        <dbReference type="ARBA" id="ARBA00005842"/>
    </source>
</evidence>
<reference evidence="14" key="1">
    <citation type="journal article" date="2020" name="mSystems">
        <title>Genome- and Community-Level Interaction Insights into Carbon Utilization and Element Cycling Functions of Hydrothermarchaeota in Hydrothermal Sediment.</title>
        <authorList>
            <person name="Zhou Z."/>
            <person name="Liu Y."/>
            <person name="Xu W."/>
            <person name="Pan J."/>
            <person name="Luo Z.H."/>
            <person name="Li M."/>
        </authorList>
    </citation>
    <scope>NUCLEOTIDE SEQUENCE [LARGE SCALE GENOMIC DNA]</scope>
    <source>
        <strain evidence="14">SpSt-479</strain>
    </source>
</reference>
<comment type="cofactor">
    <cofactor evidence="1 10">
        <name>Mg(2+)</name>
        <dbReference type="ChEBI" id="CHEBI:18420"/>
    </cofactor>
</comment>
<evidence type="ECO:0000256" key="1">
    <source>
        <dbReference type="ARBA" id="ARBA00001946"/>
    </source>
</evidence>
<proteinExistence type="inferred from homology"/>
<dbReference type="AlphaFoldDB" id="A0A7V3E5X2"/>
<gene>
    <name evidence="10 14" type="primary">miaA</name>
    <name evidence="14" type="ORF">ENS31_01475</name>
</gene>
<name>A0A7V3E5X2_9BACT</name>
<protein>
    <recommendedName>
        <fullName evidence="10">tRNA dimethylallyltransferase</fullName>
        <ecNumber evidence="10">2.5.1.75</ecNumber>
    </recommendedName>
    <alternativeName>
        <fullName evidence="10">Dimethylallyl diphosphate:tRNA dimethylallyltransferase</fullName>
        <shortName evidence="10">DMAPP:tRNA dimethylallyltransferase</shortName>
        <shortName evidence="10">DMATase</shortName>
    </alternativeName>
    <alternativeName>
        <fullName evidence="10">Isopentenyl-diphosphate:tRNA isopentenyltransferase</fullName>
        <shortName evidence="10">IPP transferase</shortName>
        <shortName evidence="10">IPPT</shortName>
        <shortName evidence="10">IPTase</shortName>
    </alternativeName>
</protein>
<dbReference type="Pfam" id="PF01715">
    <property type="entry name" value="IPPT"/>
    <property type="match status" value="1"/>
</dbReference>
<evidence type="ECO:0000256" key="4">
    <source>
        <dbReference type="ARBA" id="ARBA00022679"/>
    </source>
</evidence>
<feature type="site" description="Interaction with substrate tRNA" evidence="10">
    <location>
        <position position="104"/>
    </location>
</feature>
<dbReference type="PANTHER" id="PTHR11088">
    <property type="entry name" value="TRNA DIMETHYLALLYLTRANSFERASE"/>
    <property type="match status" value="1"/>
</dbReference>
<keyword evidence="7 10" id="KW-0067">ATP-binding</keyword>
<dbReference type="InterPro" id="IPR039657">
    <property type="entry name" value="Dimethylallyltransferase"/>
</dbReference>
<dbReference type="InterPro" id="IPR027417">
    <property type="entry name" value="P-loop_NTPase"/>
</dbReference>
<organism evidence="14">
    <name type="scientific">Ignavibacterium album</name>
    <dbReference type="NCBI Taxonomy" id="591197"/>
    <lineage>
        <taxon>Bacteria</taxon>
        <taxon>Pseudomonadati</taxon>
        <taxon>Ignavibacteriota</taxon>
        <taxon>Ignavibacteria</taxon>
        <taxon>Ignavibacteriales</taxon>
        <taxon>Ignavibacteriaceae</taxon>
        <taxon>Ignavibacterium</taxon>
    </lineage>
</organism>
<dbReference type="GO" id="GO:0006400">
    <property type="term" value="P:tRNA modification"/>
    <property type="evidence" value="ECO:0007669"/>
    <property type="project" value="TreeGrafter"/>
</dbReference>
<sequence>MNYNLITILGPTAVGKTRLAAQLAFHFNGEIISADSRQVYKYLDIGTGKDFSDYIVEGKQINHYLIDVIELPDEFNLFDFYKNFFKYYHQITERNKQPFLVGGTGLYLSSIVQNYDLKETENESELIETFQSKSYDELKKIYLELNPNPHNITDFATKERIIQAIIVAKAQKPVENKIHINSLNIGVNPGRDVVKKRIKERLERRLNEGMIQEVESLLNKNILSERLIRLGLEYKFITEYLTGEISFDKMKEDLYKAICAFAKRQMTWFRKMEREGVKIFWLTEPDFESAKKIIEKEYVFPH</sequence>
<dbReference type="InterPro" id="IPR018022">
    <property type="entry name" value="IPT"/>
</dbReference>
<evidence type="ECO:0000256" key="7">
    <source>
        <dbReference type="ARBA" id="ARBA00022840"/>
    </source>
</evidence>
<dbReference type="EC" id="2.5.1.75" evidence="10"/>
<feature type="binding site" evidence="10">
    <location>
        <begin position="12"/>
        <end position="17"/>
    </location>
    <ligand>
        <name>substrate</name>
    </ligand>
</feature>
<dbReference type="NCBIfam" id="TIGR00174">
    <property type="entry name" value="miaA"/>
    <property type="match status" value="1"/>
</dbReference>
<comment type="catalytic activity">
    <reaction evidence="9 10 11">
        <text>adenosine(37) in tRNA + dimethylallyl diphosphate = N(6)-dimethylallyladenosine(37) in tRNA + diphosphate</text>
        <dbReference type="Rhea" id="RHEA:26482"/>
        <dbReference type="Rhea" id="RHEA-COMP:10162"/>
        <dbReference type="Rhea" id="RHEA-COMP:10375"/>
        <dbReference type="ChEBI" id="CHEBI:33019"/>
        <dbReference type="ChEBI" id="CHEBI:57623"/>
        <dbReference type="ChEBI" id="CHEBI:74411"/>
        <dbReference type="ChEBI" id="CHEBI:74415"/>
        <dbReference type="EC" id="2.5.1.75"/>
    </reaction>
</comment>
<evidence type="ECO:0000256" key="13">
    <source>
        <dbReference type="RuleBase" id="RU003785"/>
    </source>
</evidence>
<keyword evidence="5 10" id="KW-0819">tRNA processing</keyword>
<dbReference type="GO" id="GO:0052381">
    <property type="term" value="F:tRNA dimethylallyltransferase activity"/>
    <property type="evidence" value="ECO:0007669"/>
    <property type="project" value="UniProtKB-UniRule"/>
</dbReference>
<evidence type="ECO:0000313" key="14">
    <source>
        <dbReference type="EMBL" id="HFI90181.1"/>
    </source>
</evidence>
<accession>A0A7V3E5X2</accession>
<evidence type="ECO:0000256" key="8">
    <source>
        <dbReference type="ARBA" id="ARBA00022842"/>
    </source>
</evidence>
<evidence type="ECO:0000256" key="9">
    <source>
        <dbReference type="ARBA" id="ARBA00049563"/>
    </source>
</evidence>
<evidence type="ECO:0000256" key="11">
    <source>
        <dbReference type="RuleBase" id="RU003783"/>
    </source>
</evidence>
<comment type="subunit">
    <text evidence="10">Monomer.</text>
</comment>
<dbReference type="PANTHER" id="PTHR11088:SF60">
    <property type="entry name" value="TRNA DIMETHYLALLYLTRANSFERASE"/>
    <property type="match status" value="1"/>
</dbReference>
<keyword evidence="4 10" id="KW-0808">Transferase</keyword>